<dbReference type="InterPro" id="IPR020449">
    <property type="entry name" value="Tscrpt_reg_AraC-type_HTH"/>
</dbReference>
<dbReference type="PATRIC" id="fig|913241.3.peg.1677"/>
<dbReference type="PROSITE" id="PS00041">
    <property type="entry name" value="HTH_ARAC_FAMILY_1"/>
    <property type="match status" value="1"/>
</dbReference>
<evidence type="ECO:0000256" key="2">
    <source>
        <dbReference type="ARBA" id="ARBA00023125"/>
    </source>
</evidence>
<dbReference type="InterPro" id="IPR050959">
    <property type="entry name" value="MarA-like"/>
</dbReference>
<sequence>MPEKLTTPTSLITQYVKHLKCLYFRLQQRGMMMKRAIIVSVLEQIEKNLEERIDIEKLVVITGYSRRSLQDFFKEKCGVSIGKYIRQRKLSRSATLLKLTSQSVTDIAFRMGFDSVQSYSREFKKTFGVNPNNYRKADFWDLRNLRPPYWLDCDEHYQFEICQLTSKEIFGFQTSHQIATNDLPKKASPIKWKIIHETLRTWGENVYCLSSFKPDNTKDQVIAVSSFFGMEHNSVDGGKIPMSRVIKCGKYAKFHFVGHKEQYQQFSNTIYMCILPKLNLIRREGEDIEYFHLASVQKQQNNESIVDLYYYIPVL</sequence>
<comment type="caution">
    <text evidence="5">The sequence shown here is derived from an EMBL/GenBank/DDBJ whole genome shotgun (WGS) entry which is preliminary data.</text>
</comment>
<dbReference type="Pfam" id="PF06445">
    <property type="entry name" value="GyrI-like"/>
    <property type="match status" value="1"/>
</dbReference>
<accession>G5LNI4</accession>
<evidence type="ECO:0000313" key="5">
    <source>
        <dbReference type="EMBL" id="EHC39912.1"/>
    </source>
</evidence>
<dbReference type="Pfam" id="PF12833">
    <property type="entry name" value="HTH_18"/>
    <property type="match status" value="1"/>
</dbReference>
<feature type="domain" description="HTH araC/xylS-type" evidence="4">
    <location>
        <begin position="39"/>
        <end position="137"/>
    </location>
</feature>
<dbReference type="SUPFAM" id="SSF55136">
    <property type="entry name" value="Probable bacterial effector-binding domain"/>
    <property type="match status" value="1"/>
</dbReference>
<dbReference type="InterPro" id="IPR018062">
    <property type="entry name" value="HTH_AraC-typ_CS"/>
</dbReference>
<evidence type="ECO:0000259" key="4">
    <source>
        <dbReference type="PROSITE" id="PS01124"/>
    </source>
</evidence>
<gene>
    <name evidence="5" type="ORF">LTSEALA_2208</name>
</gene>
<dbReference type="PANTHER" id="PTHR47504">
    <property type="entry name" value="RIGHT ORIGIN-BINDING PROTEIN"/>
    <property type="match status" value="1"/>
</dbReference>
<dbReference type="InterPro" id="IPR011256">
    <property type="entry name" value="Reg_factor_effector_dom_sf"/>
</dbReference>
<dbReference type="SMART" id="SM00342">
    <property type="entry name" value="HTH_ARAC"/>
    <property type="match status" value="1"/>
</dbReference>
<dbReference type="Proteomes" id="UP000004642">
    <property type="component" value="Unassembled WGS sequence"/>
</dbReference>
<dbReference type="Gene3D" id="1.10.10.60">
    <property type="entry name" value="Homeodomain-like"/>
    <property type="match status" value="2"/>
</dbReference>
<evidence type="ECO:0000256" key="3">
    <source>
        <dbReference type="ARBA" id="ARBA00023163"/>
    </source>
</evidence>
<dbReference type="PRINTS" id="PR00032">
    <property type="entry name" value="HTHARAC"/>
</dbReference>
<dbReference type="EMBL" id="AFCJ01000961">
    <property type="protein sequence ID" value="EHC39912.1"/>
    <property type="molecule type" value="Genomic_DNA"/>
</dbReference>
<keyword evidence="1" id="KW-0805">Transcription regulation</keyword>
<dbReference type="InterPro" id="IPR010499">
    <property type="entry name" value="AraC_E-bd"/>
</dbReference>
<keyword evidence="2" id="KW-0238">DNA-binding</keyword>
<dbReference type="SMART" id="SM00871">
    <property type="entry name" value="AraC_E_bind"/>
    <property type="match status" value="1"/>
</dbReference>
<dbReference type="AlphaFoldDB" id="G5LNI4"/>
<evidence type="ECO:0000313" key="6">
    <source>
        <dbReference type="Proteomes" id="UP000004642"/>
    </source>
</evidence>
<dbReference type="Gene3D" id="3.20.80.10">
    <property type="entry name" value="Regulatory factor, effector binding domain"/>
    <property type="match status" value="1"/>
</dbReference>
<dbReference type="InterPro" id="IPR029442">
    <property type="entry name" value="GyrI-like"/>
</dbReference>
<dbReference type="InterPro" id="IPR009057">
    <property type="entry name" value="Homeodomain-like_sf"/>
</dbReference>
<reference evidence="5 6" key="1">
    <citation type="journal article" date="2011" name="BMC Genomics">
        <title>Genome sequencing reveals diversification of virulence factor content and possible host adaptation in distinct subpopulations of Salmonella enterica.</title>
        <authorList>
            <person name="den Bakker H.C."/>
            <person name="Moreno Switt A.I."/>
            <person name="Govoni G."/>
            <person name="Cummings C.A."/>
            <person name="Ranieri M.L."/>
            <person name="Degoricija L."/>
            <person name="Hoelzer K."/>
            <person name="Rodriguez-Rivera L.D."/>
            <person name="Brown S."/>
            <person name="Bolchacova E."/>
            <person name="Furtado M.R."/>
            <person name="Wiedmann M."/>
        </authorList>
    </citation>
    <scope>NUCLEOTIDE SEQUENCE [LARGE SCALE GENOMIC DNA]</scope>
    <source>
        <strain evidence="5 6">R6-377</strain>
    </source>
</reference>
<keyword evidence="3" id="KW-0804">Transcription</keyword>
<dbReference type="InterPro" id="IPR018060">
    <property type="entry name" value="HTH_AraC"/>
</dbReference>
<proteinExistence type="predicted"/>
<protein>
    <submittedName>
        <fullName evidence="5">Transcription activator AraC</fullName>
    </submittedName>
</protein>
<organism evidence="5 6">
    <name type="scientific">Salmonella enterica subsp. enterica serovar Alachua str. R6-377</name>
    <dbReference type="NCBI Taxonomy" id="913241"/>
    <lineage>
        <taxon>Bacteria</taxon>
        <taxon>Pseudomonadati</taxon>
        <taxon>Pseudomonadota</taxon>
        <taxon>Gammaproteobacteria</taxon>
        <taxon>Enterobacterales</taxon>
        <taxon>Enterobacteriaceae</taxon>
        <taxon>Salmonella</taxon>
    </lineage>
</organism>
<dbReference type="GO" id="GO:0043565">
    <property type="term" value="F:sequence-specific DNA binding"/>
    <property type="evidence" value="ECO:0007669"/>
    <property type="project" value="InterPro"/>
</dbReference>
<evidence type="ECO:0000256" key="1">
    <source>
        <dbReference type="ARBA" id="ARBA00023015"/>
    </source>
</evidence>
<name>G5LNI4_SALET</name>
<dbReference type="GO" id="GO:0003700">
    <property type="term" value="F:DNA-binding transcription factor activity"/>
    <property type="evidence" value="ECO:0007669"/>
    <property type="project" value="InterPro"/>
</dbReference>
<dbReference type="PANTHER" id="PTHR47504:SF3">
    <property type="entry name" value="HTH-TYPE TRANSCRIPTIONAL REGULATOR YKGA-RELATED"/>
    <property type="match status" value="1"/>
</dbReference>
<dbReference type="SUPFAM" id="SSF46689">
    <property type="entry name" value="Homeodomain-like"/>
    <property type="match status" value="2"/>
</dbReference>
<dbReference type="PROSITE" id="PS01124">
    <property type="entry name" value="HTH_ARAC_FAMILY_2"/>
    <property type="match status" value="1"/>
</dbReference>